<keyword evidence="3" id="KW-1185">Reference proteome</keyword>
<dbReference type="Ensembl" id="ENSLLTT00000010114.1">
    <property type="protein sequence ID" value="ENSLLTP00000009744.1"/>
    <property type="gene ID" value="ENSLLTG00000007423.1"/>
</dbReference>
<dbReference type="AlphaFoldDB" id="A0A8C5RXM6"/>
<accession>A0A8C5RXM6</accession>
<evidence type="ECO:0000313" key="2">
    <source>
        <dbReference type="Ensembl" id="ENSLLTP00000009744.1"/>
    </source>
</evidence>
<reference evidence="2" key="1">
    <citation type="submission" date="2025-08" db="UniProtKB">
        <authorList>
            <consortium name="Ensembl"/>
        </authorList>
    </citation>
    <scope>IDENTIFICATION</scope>
</reference>
<evidence type="ECO:0000313" key="3">
    <source>
        <dbReference type="Proteomes" id="UP000694406"/>
    </source>
</evidence>
<name>A0A8C5RXM6_LATLA</name>
<sequence length="206" mass="22479">MHQGWQEGWQGGRHQGWQEGWQAGRHQGWQEGQQAGSKAGSKACRQADKAVNPSGTAASISDRDCDPKRSETVAMNYKPASPNRPKVCKSRLALWSIFSFVRNRPSCYITGVCCYGFAGVLGDPLAKILSSLAIWEIPLLAGPTHPPLPGVHTACFGSQVNAGLRRLQERKKNGLLEVWESAKWASGFQRSVVFLAVCCQLLNSTA</sequence>
<dbReference type="Proteomes" id="UP000694406">
    <property type="component" value="Unplaced"/>
</dbReference>
<protein>
    <submittedName>
        <fullName evidence="2">Uncharacterized protein</fullName>
    </submittedName>
</protein>
<proteinExistence type="predicted"/>
<evidence type="ECO:0000256" key="1">
    <source>
        <dbReference type="SAM" id="MobiDB-lite"/>
    </source>
</evidence>
<organism evidence="2 3">
    <name type="scientific">Laticauda laticaudata</name>
    <name type="common">Blue-ringed sea krait</name>
    <name type="synonym">Blue-lipped sea krait</name>
    <dbReference type="NCBI Taxonomy" id="8630"/>
    <lineage>
        <taxon>Eukaryota</taxon>
        <taxon>Metazoa</taxon>
        <taxon>Chordata</taxon>
        <taxon>Craniata</taxon>
        <taxon>Vertebrata</taxon>
        <taxon>Euteleostomi</taxon>
        <taxon>Lepidosauria</taxon>
        <taxon>Squamata</taxon>
        <taxon>Bifurcata</taxon>
        <taxon>Unidentata</taxon>
        <taxon>Episquamata</taxon>
        <taxon>Toxicofera</taxon>
        <taxon>Serpentes</taxon>
        <taxon>Colubroidea</taxon>
        <taxon>Elapidae</taxon>
        <taxon>Laticaudinae</taxon>
        <taxon>Laticauda</taxon>
    </lineage>
</organism>
<feature type="region of interest" description="Disordered" evidence="1">
    <location>
        <begin position="1"/>
        <end position="67"/>
    </location>
</feature>
<reference evidence="2" key="2">
    <citation type="submission" date="2025-09" db="UniProtKB">
        <authorList>
            <consortium name="Ensembl"/>
        </authorList>
    </citation>
    <scope>IDENTIFICATION</scope>
</reference>